<keyword evidence="5 6" id="KW-0472">Membrane</keyword>
<evidence type="ECO:0000256" key="6">
    <source>
        <dbReference type="SAM" id="Phobius"/>
    </source>
</evidence>
<dbReference type="CDD" id="cd11485">
    <property type="entry name" value="SLC-NCS1sbd_YbbW-like"/>
    <property type="match status" value="1"/>
</dbReference>
<comment type="subcellular location">
    <subcellularLocation>
        <location evidence="1">Membrane</location>
        <topology evidence="1">Multi-pass membrane protein</topology>
    </subcellularLocation>
</comment>
<comment type="caution">
    <text evidence="7">The sequence shown here is derived from an EMBL/GenBank/DDBJ whole genome shotgun (WGS) entry which is preliminary data.</text>
</comment>
<dbReference type="NCBIfam" id="TIGR00800">
    <property type="entry name" value="ncs1"/>
    <property type="match status" value="1"/>
</dbReference>
<comment type="similarity">
    <text evidence="2">Belongs to the purine-cytosine permease (2.A.39) family.</text>
</comment>
<feature type="transmembrane region" description="Helical" evidence="6">
    <location>
        <begin position="356"/>
        <end position="373"/>
    </location>
</feature>
<feature type="transmembrane region" description="Helical" evidence="6">
    <location>
        <begin position="379"/>
        <end position="404"/>
    </location>
</feature>
<dbReference type="Proteomes" id="UP001596106">
    <property type="component" value="Unassembled WGS sequence"/>
</dbReference>
<feature type="transmembrane region" description="Helical" evidence="6">
    <location>
        <begin position="38"/>
        <end position="58"/>
    </location>
</feature>
<dbReference type="RefSeq" id="WP_379850552.1">
    <property type="nucleotide sequence ID" value="NZ_JBHSMA010000015.1"/>
</dbReference>
<dbReference type="PANTHER" id="PTHR30618">
    <property type="entry name" value="NCS1 FAMILY PURINE/PYRIMIDINE TRANSPORTER"/>
    <property type="match status" value="1"/>
</dbReference>
<keyword evidence="4 6" id="KW-1133">Transmembrane helix</keyword>
<feature type="transmembrane region" description="Helical" evidence="6">
    <location>
        <begin position="465"/>
        <end position="484"/>
    </location>
</feature>
<dbReference type="Pfam" id="PF02133">
    <property type="entry name" value="Transp_cyt_pur"/>
    <property type="match status" value="1"/>
</dbReference>
<reference evidence="8" key="1">
    <citation type="journal article" date="2019" name="Int. J. Syst. Evol. Microbiol.">
        <title>The Global Catalogue of Microorganisms (GCM) 10K type strain sequencing project: providing services to taxonomists for standard genome sequencing and annotation.</title>
        <authorList>
            <consortium name="The Broad Institute Genomics Platform"/>
            <consortium name="The Broad Institute Genome Sequencing Center for Infectious Disease"/>
            <person name="Wu L."/>
            <person name="Ma J."/>
        </authorList>
    </citation>
    <scope>NUCLEOTIDE SEQUENCE [LARGE SCALE GENOMIC DNA]</scope>
    <source>
        <strain evidence="8">CCUG 55250</strain>
    </source>
</reference>
<dbReference type="PANTHER" id="PTHR30618:SF0">
    <property type="entry name" value="PURINE-URACIL PERMEASE NCS1"/>
    <property type="match status" value="1"/>
</dbReference>
<evidence type="ECO:0000256" key="3">
    <source>
        <dbReference type="ARBA" id="ARBA00022692"/>
    </source>
</evidence>
<evidence type="ECO:0000256" key="4">
    <source>
        <dbReference type="ARBA" id="ARBA00022989"/>
    </source>
</evidence>
<evidence type="ECO:0000313" key="8">
    <source>
        <dbReference type="Proteomes" id="UP001596106"/>
    </source>
</evidence>
<feature type="transmembrane region" description="Helical" evidence="6">
    <location>
        <begin position="113"/>
        <end position="137"/>
    </location>
</feature>
<feature type="transmembrane region" description="Helical" evidence="6">
    <location>
        <begin position="157"/>
        <end position="182"/>
    </location>
</feature>
<dbReference type="InterPro" id="IPR001248">
    <property type="entry name" value="Pur-cyt_permease"/>
</dbReference>
<evidence type="ECO:0000313" key="7">
    <source>
        <dbReference type="EMBL" id="MFC5412737.1"/>
    </source>
</evidence>
<gene>
    <name evidence="7" type="ORF">ACFPMF_25660</name>
</gene>
<feature type="transmembrane region" description="Helical" evidence="6">
    <location>
        <begin position="64"/>
        <end position="84"/>
    </location>
</feature>
<feature type="transmembrane region" description="Helical" evidence="6">
    <location>
        <begin position="315"/>
        <end position="336"/>
    </location>
</feature>
<feature type="transmembrane region" description="Helical" evidence="6">
    <location>
        <begin position="189"/>
        <end position="210"/>
    </location>
</feature>
<sequence length="502" mass="54900">MQSHTKEFEAPLSSSVLYSEDLAPTPASERTWTTWNYAALWISMSLCIPTYMLASSLIEGGMNWWQAILTIFLGNTIVLIPMVLNGHAGAKYGIPFPVLARASFGTTGANIPALLRAIVACGWFGIQTWIGGFALYQMARLWIPALETLPAVFPDSFGLQTGPALCFLLFWLINLYVIYLGVESIKKLLIFKAFFLPVAALALLFWAISAGNGLGPILEQPARFSTTADFLTFFFPALTGMVGFWATLSLNIPDFTRYAKSQRAQINGQIIGLPPSMTLFSFIGVVVTSATTIIYGSTIWDPLVLAGKFDSKLLVSGAMIAVAISTLATNIAANMVSPANDFANLAPTRIDFRKGGYITGVIGILIFPWKLIADPSGYIFTWLVGYSSLLGPVGGIMIVDYFFVRKQQLIPSELYNPSGLYRYRSGFNPAALTALFAGILPNVPGFLTTVHLLPTESVPAWIAQLYSYAWFVGFLVSGLVYRLLMRSYQPLPANERPKVAFD</sequence>
<protein>
    <submittedName>
        <fullName evidence="7">NCS1 family nucleobase:cation symporter-1</fullName>
    </submittedName>
</protein>
<dbReference type="InterPro" id="IPR012681">
    <property type="entry name" value="NCS1"/>
</dbReference>
<keyword evidence="8" id="KW-1185">Reference proteome</keyword>
<feature type="transmembrane region" description="Helical" evidence="6">
    <location>
        <begin position="430"/>
        <end position="453"/>
    </location>
</feature>
<dbReference type="EMBL" id="JBHSMA010000015">
    <property type="protein sequence ID" value="MFC5412737.1"/>
    <property type="molecule type" value="Genomic_DNA"/>
</dbReference>
<feature type="transmembrane region" description="Helical" evidence="6">
    <location>
        <begin position="230"/>
        <end position="250"/>
    </location>
</feature>
<feature type="transmembrane region" description="Helical" evidence="6">
    <location>
        <begin position="271"/>
        <end position="295"/>
    </location>
</feature>
<dbReference type="Gene3D" id="1.10.4160.10">
    <property type="entry name" value="Hydantoin permease"/>
    <property type="match status" value="1"/>
</dbReference>
<evidence type="ECO:0000256" key="2">
    <source>
        <dbReference type="ARBA" id="ARBA00008974"/>
    </source>
</evidence>
<evidence type="ECO:0000256" key="5">
    <source>
        <dbReference type="ARBA" id="ARBA00023136"/>
    </source>
</evidence>
<keyword evidence="3 6" id="KW-0812">Transmembrane</keyword>
<organism evidence="7 8">
    <name type="scientific">Larkinella bovis</name>
    <dbReference type="NCBI Taxonomy" id="683041"/>
    <lineage>
        <taxon>Bacteria</taxon>
        <taxon>Pseudomonadati</taxon>
        <taxon>Bacteroidota</taxon>
        <taxon>Cytophagia</taxon>
        <taxon>Cytophagales</taxon>
        <taxon>Spirosomataceae</taxon>
        <taxon>Larkinella</taxon>
    </lineage>
</organism>
<proteinExistence type="inferred from homology"/>
<evidence type="ECO:0000256" key="1">
    <source>
        <dbReference type="ARBA" id="ARBA00004141"/>
    </source>
</evidence>
<accession>A0ABW0IKI3</accession>
<name>A0ABW0IKI3_9BACT</name>
<dbReference type="InterPro" id="IPR045225">
    <property type="entry name" value="Uracil/uridine/allantoin_perm"/>
</dbReference>